<sequence>MAHITFIHGISNKPEAAKLHAIWRQALAKDYPAHDVVVDLDSLGVTSSMVYWADVLYDKPLEGPSIEEEALQEEEFEGVVAAGPEAGGDPDMAWRQHLRGKEQRMVDSLAAKLNFDVLVNDTFTPPKAEVNETLERIPLPWFVKRRIMKQFLRDVHHYLFNESFSPRMGDTYRVRDEIRARLLAALQEGATKPGPHVVVSHSMGTVIAYDCLTRVEGCPSVDALMTIGSPLGLDEVQDQLIPDGASSRRFPTENGFPRKVEGSWVSVYDRLDPVTGFDGNIADDFLQGGKEVVQVIQEANWGSWRHNISKYFAGPQLRVALSQQLGF</sequence>
<protein>
    <recommendedName>
        <fullName evidence="3">PGAP1-like protein</fullName>
    </recommendedName>
</protein>
<accession>A0A212UH99</accession>
<dbReference type="Gene3D" id="3.40.50.1820">
    <property type="entry name" value="alpha/beta hydrolase"/>
    <property type="match status" value="1"/>
</dbReference>
<evidence type="ECO:0000313" key="2">
    <source>
        <dbReference type="Proteomes" id="UP000198131"/>
    </source>
</evidence>
<keyword evidence="2" id="KW-1185">Reference proteome</keyword>
<evidence type="ECO:0008006" key="3">
    <source>
        <dbReference type="Google" id="ProtNLM"/>
    </source>
</evidence>
<organism evidence="1 2">
    <name type="scientific">Hymenobacter gelipurpurascens</name>
    <dbReference type="NCBI Taxonomy" id="89968"/>
    <lineage>
        <taxon>Bacteria</taxon>
        <taxon>Pseudomonadati</taxon>
        <taxon>Bacteroidota</taxon>
        <taxon>Cytophagia</taxon>
        <taxon>Cytophagales</taxon>
        <taxon>Hymenobacteraceae</taxon>
        <taxon>Hymenobacter</taxon>
    </lineage>
</organism>
<name>A0A212UH99_9BACT</name>
<dbReference type="SUPFAM" id="SSF53474">
    <property type="entry name" value="alpha/beta-Hydrolases"/>
    <property type="match status" value="1"/>
</dbReference>
<dbReference type="RefSeq" id="WP_170934884.1">
    <property type="nucleotide sequence ID" value="NZ_FYEW01000004.1"/>
</dbReference>
<reference evidence="2" key="1">
    <citation type="submission" date="2017-06" db="EMBL/GenBank/DDBJ databases">
        <authorList>
            <person name="Varghese N."/>
            <person name="Submissions S."/>
        </authorList>
    </citation>
    <scope>NUCLEOTIDE SEQUENCE [LARGE SCALE GENOMIC DNA]</scope>
    <source>
        <strain evidence="2">DSM 11116</strain>
    </source>
</reference>
<dbReference type="Proteomes" id="UP000198131">
    <property type="component" value="Unassembled WGS sequence"/>
</dbReference>
<dbReference type="AlphaFoldDB" id="A0A212UH99"/>
<evidence type="ECO:0000313" key="1">
    <source>
        <dbReference type="EMBL" id="SNC77629.1"/>
    </source>
</evidence>
<dbReference type="EMBL" id="FYEW01000004">
    <property type="protein sequence ID" value="SNC77629.1"/>
    <property type="molecule type" value="Genomic_DNA"/>
</dbReference>
<gene>
    <name evidence="1" type="ORF">SAMN06265337_4226</name>
</gene>
<proteinExistence type="predicted"/>
<dbReference type="InterPro" id="IPR029058">
    <property type="entry name" value="AB_hydrolase_fold"/>
</dbReference>